<sequence length="267" mass="29250">MSNILNLCPIYWTINMASEYDVPAIRRTHDILRVLASRRAPVKASELAESCQLARSTLYLLLDCLEQRRWIERREGGYVIGIELMALGYAYLRQDGLQAAFQAAAGVFVARHNEVVQLATLDGFDVVYLAREDARRPVRLVSDLGLRLPAHACALGKALLASLPPQELAACVPAVLPRVTERSLATRAALDQELEQVRGTGLAQDLEEVATGLVCFAAYVGMTPLGKRVAVSTSIPTDRLDDAHRRDVIDGIRLVARDIALRVIPGA</sequence>
<accession>E3HLK9</accession>
<dbReference type="InterPro" id="IPR029016">
    <property type="entry name" value="GAF-like_dom_sf"/>
</dbReference>
<gene>
    <name evidence="6" type="ordered locus">AXYL_06051</name>
</gene>
<evidence type="ECO:0000256" key="1">
    <source>
        <dbReference type="ARBA" id="ARBA00023015"/>
    </source>
</evidence>
<evidence type="ECO:0000259" key="5">
    <source>
        <dbReference type="PROSITE" id="PS51078"/>
    </source>
</evidence>
<dbReference type="Gene3D" id="3.30.450.40">
    <property type="match status" value="1"/>
</dbReference>
<dbReference type="PROSITE" id="PS51078">
    <property type="entry name" value="ICLR_ED"/>
    <property type="match status" value="1"/>
</dbReference>
<dbReference type="GO" id="GO:0003700">
    <property type="term" value="F:DNA-binding transcription factor activity"/>
    <property type="evidence" value="ECO:0007669"/>
    <property type="project" value="TreeGrafter"/>
</dbReference>
<evidence type="ECO:0000313" key="6">
    <source>
        <dbReference type="EMBL" id="ADP19344.1"/>
    </source>
</evidence>
<dbReference type="KEGG" id="axy:AXYL_06051"/>
<evidence type="ECO:0000313" key="7">
    <source>
        <dbReference type="Proteomes" id="UP000006876"/>
    </source>
</evidence>
<dbReference type="InterPro" id="IPR036388">
    <property type="entry name" value="WH-like_DNA-bd_sf"/>
</dbReference>
<dbReference type="PROSITE" id="PS51077">
    <property type="entry name" value="HTH_ICLR"/>
    <property type="match status" value="1"/>
</dbReference>
<dbReference type="InterPro" id="IPR014757">
    <property type="entry name" value="Tscrpt_reg_IclR_C"/>
</dbReference>
<dbReference type="HOGENOM" id="CLU_062618_6_3_4"/>
<dbReference type="SMART" id="SM00346">
    <property type="entry name" value="HTH_ICLR"/>
    <property type="match status" value="1"/>
</dbReference>
<dbReference type="AlphaFoldDB" id="E3HLK9"/>
<reference evidence="6 7" key="1">
    <citation type="journal article" date="2011" name="J. Bacteriol.">
        <title>Complete genome sequence of the haloaromatic acid-degrading bacterium Achromobacter xylosoxidans A8.</title>
        <authorList>
            <person name="Strnad H."/>
            <person name="Ridl J."/>
            <person name="Paces J."/>
            <person name="Kolar M."/>
            <person name="Vlcek C."/>
            <person name="Paces V."/>
        </authorList>
    </citation>
    <scope>NUCLEOTIDE SEQUENCE [LARGE SCALE GENOMIC DNA]</scope>
    <source>
        <strain evidence="6 7">A8</strain>
    </source>
</reference>
<evidence type="ECO:0000259" key="4">
    <source>
        <dbReference type="PROSITE" id="PS51077"/>
    </source>
</evidence>
<dbReference type="STRING" id="762376.AXYL_06051"/>
<keyword evidence="2" id="KW-0238">DNA-binding</keyword>
<keyword evidence="1" id="KW-0805">Transcription regulation</keyword>
<dbReference type="PANTHER" id="PTHR30136:SF24">
    <property type="entry name" value="HTH-TYPE TRANSCRIPTIONAL REPRESSOR ALLR"/>
    <property type="match status" value="1"/>
</dbReference>
<organism evidence="6 7">
    <name type="scientific">Achromobacter xylosoxidans (strain A8)</name>
    <dbReference type="NCBI Taxonomy" id="762376"/>
    <lineage>
        <taxon>Bacteria</taxon>
        <taxon>Pseudomonadati</taxon>
        <taxon>Pseudomonadota</taxon>
        <taxon>Betaproteobacteria</taxon>
        <taxon>Burkholderiales</taxon>
        <taxon>Alcaligenaceae</taxon>
        <taxon>Achromobacter</taxon>
    </lineage>
</organism>
<dbReference type="Proteomes" id="UP000006876">
    <property type="component" value="Chromosome"/>
</dbReference>
<dbReference type="Pfam" id="PF09339">
    <property type="entry name" value="HTH_IclR"/>
    <property type="match status" value="1"/>
</dbReference>
<dbReference type="InterPro" id="IPR050707">
    <property type="entry name" value="HTH_MetabolicPath_Reg"/>
</dbReference>
<feature type="domain" description="IclR-ED" evidence="5">
    <location>
        <begin position="83"/>
        <end position="265"/>
    </location>
</feature>
<dbReference type="InterPro" id="IPR036390">
    <property type="entry name" value="WH_DNA-bd_sf"/>
</dbReference>
<dbReference type="Pfam" id="PF01614">
    <property type="entry name" value="IclR_C"/>
    <property type="match status" value="1"/>
</dbReference>
<dbReference type="EMBL" id="CP002287">
    <property type="protein sequence ID" value="ADP19344.1"/>
    <property type="molecule type" value="Genomic_DNA"/>
</dbReference>
<dbReference type="InterPro" id="IPR005471">
    <property type="entry name" value="Tscrpt_reg_IclR_N"/>
</dbReference>
<protein>
    <submittedName>
        <fullName evidence="6">Bacterial transcriptional regulator family protein 35</fullName>
    </submittedName>
</protein>
<evidence type="ECO:0000256" key="3">
    <source>
        <dbReference type="ARBA" id="ARBA00023163"/>
    </source>
</evidence>
<dbReference type="SUPFAM" id="SSF55781">
    <property type="entry name" value="GAF domain-like"/>
    <property type="match status" value="1"/>
</dbReference>
<dbReference type="SUPFAM" id="SSF46785">
    <property type="entry name" value="Winged helix' DNA-binding domain"/>
    <property type="match status" value="1"/>
</dbReference>
<proteinExistence type="predicted"/>
<dbReference type="GO" id="GO:0045892">
    <property type="term" value="P:negative regulation of DNA-templated transcription"/>
    <property type="evidence" value="ECO:0007669"/>
    <property type="project" value="TreeGrafter"/>
</dbReference>
<dbReference type="Gene3D" id="1.10.10.10">
    <property type="entry name" value="Winged helix-like DNA-binding domain superfamily/Winged helix DNA-binding domain"/>
    <property type="match status" value="1"/>
</dbReference>
<dbReference type="PANTHER" id="PTHR30136">
    <property type="entry name" value="HELIX-TURN-HELIX TRANSCRIPTIONAL REGULATOR, ICLR FAMILY"/>
    <property type="match status" value="1"/>
</dbReference>
<evidence type="ECO:0000256" key="2">
    <source>
        <dbReference type="ARBA" id="ARBA00023125"/>
    </source>
</evidence>
<feature type="domain" description="HTH iclR-type" evidence="4">
    <location>
        <begin position="22"/>
        <end position="82"/>
    </location>
</feature>
<keyword evidence="3" id="KW-0804">Transcription</keyword>
<dbReference type="eggNOG" id="COG1414">
    <property type="taxonomic scope" value="Bacteria"/>
</dbReference>
<dbReference type="GO" id="GO:0003677">
    <property type="term" value="F:DNA binding"/>
    <property type="evidence" value="ECO:0007669"/>
    <property type="project" value="UniProtKB-KW"/>
</dbReference>
<name>E3HLK9_ACHXA</name>